<dbReference type="EMBL" id="JAULSW010000011">
    <property type="protein sequence ID" value="KAK3367814.1"/>
    <property type="molecule type" value="Genomic_DNA"/>
</dbReference>
<dbReference type="Proteomes" id="UP001285441">
    <property type="component" value="Unassembled WGS sequence"/>
</dbReference>
<evidence type="ECO:0000313" key="3">
    <source>
        <dbReference type="EMBL" id="KAK3367814.1"/>
    </source>
</evidence>
<dbReference type="InterPro" id="IPR000719">
    <property type="entry name" value="Prot_kinase_dom"/>
</dbReference>
<evidence type="ECO:0000313" key="4">
    <source>
        <dbReference type="Proteomes" id="UP001285441"/>
    </source>
</evidence>
<name>A0AAE0N392_9PEZI</name>
<dbReference type="PANTHER" id="PTHR24359">
    <property type="entry name" value="SERINE/THREONINE-PROTEIN KINASE SBK1"/>
    <property type="match status" value="1"/>
</dbReference>
<proteinExistence type="predicted"/>
<dbReference type="GO" id="GO:0004674">
    <property type="term" value="F:protein serine/threonine kinase activity"/>
    <property type="evidence" value="ECO:0007669"/>
    <property type="project" value="TreeGrafter"/>
</dbReference>
<evidence type="ECO:0000259" key="2">
    <source>
        <dbReference type="PROSITE" id="PS50011"/>
    </source>
</evidence>
<reference evidence="3" key="2">
    <citation type="submission" date="2023-06" db="EMBL/GenBank/DDBJ databases">
        <authorList>
            <consortium name="Lawrence Berkeley National Laboratory"/>
            <person name="Haridas S."/>
            <person name="Hensen N."/>
            <person name="Bonometti L."/>
            <person name="Westerberg I."/>
            <person name="Brannstrom I.O."/>
            <person name="Guillou S."/>
            <person name="Cros-Aarteil S."/>
            <person name="Calhoun S."/>
            <person name="Kuo A."/>
            <person name="Mondo S."/>
            <person name="Pangilinan J."/>
            <person name="Riley R."/>
            <person name="LaButti K."/>
            <person name="Andreopoulos B."/>
            <person name="Lipzen A."/>
            <person name="Chen C."/>
            <person name="Yanf M."/>
            <person name="Daum C."/>
            <person name="Ng V."/>
            <person name="Clum A."/>
            <person name="Steindorff A."/>
            <person name="Ohm R."/>
            <person name="Martin F."/>
            <person name="Silar P."/>
            <person name="Natvig D."/>
            <person name="Lalanne C."/>
            <person name="Gautier V."/>
            <person name="Ament-velasquez S.L."/>
            <person name="Kruys A."/>
            <person name="Hutchinson M.I."/>
            <person name="Powell A.J."/>
            <person name="Barry K."/>
            <person name="Miller A.N."/>
            <person name="Grigoriev I.V."/>
            <person name="Debuchy R."/>
            <person name="Gladieux P."/>
            <person name="Thoren M.H."/>
            <person name="Johannesson H."/>
        </authorList>
    </citation>
    <scope>NUCLEOTIDE SEQUENCE</scope>
    <source>
        <strain evidence="3">CBS 232.78</strain>
    </source>
</reference>
<sequence>MQVREPSHQTLSLPMPGLKVPYPACLMTLTAVEKPGGWLANRLRRALSTKPDEKKAIGAGLTENDALRPAKQLPSPRQDVIPALAEQVSGQDVPPTPAIPTPQVQTPAVQTPAAQSPAGQTPTVLALFTFQVGPLRLEEWAPDKIYNVERKLFVARDDQIPVPAEANEIFKRDIEVRLRNDLKKIQRMVESRAIHGFRQPSHWIFEFDPFIRMSGEASGGKNGQVTLSPTIWIRCSKHNQKQVKKALKDPFLNWLKSTPFGAVQVGDAAILLVNPSQQDDAVDGRVEFSEHGIPLSASLVLFVHLEHVTSSVTSVNGLMCRATVTNRNGMVLTQKYSTIGGVIYVCGRRFALTTAHGMLDALWNSLQSGVANSEDEWEVGYENESSTSGGSDHNGDSDDEISDTSSESYTCYEAYRLKQLTPLDTSLNKTDWLPADMAVVSEFLGLSLKVHYGHHDERPISYASGLLPWDFALVELGRAFDTQTNMYGDGVELTVIERRVEVEPGEVTLILARGSVAKGTLLVASGSLSILGNVMETRVICLDQPLGPGSSGAWVVRGPALCGMIVAGNESEPIAHMVSATSLLHSIREATSASIFDISLLPGPNNSPPYTQQYEQVDALPGRNEPSGLVLHGDNETTPKDILTREMSDEDLHDVGKSIPVVKRTPSFASLDTIRGREIPTLLPLGSTHSPLLYEESEAETMSISDFTYDSESRRTSIATRLTLYEDSEEDTKSISGLSYDFGHTHRASGGALASFDQEELPAMMELPESRAEVEDFGSRYRVPFEVQKLSDLKLRTRLLKAIVKASDKSGHKGFLPKAQLSRLLTKEAVEQELRDCEESVRSRMRDGRIFKQFTSADDIAAFAERIRGSGLQTWPVQHLSGSSTAKNLSKDFSETPAIMSFQKILAILLLIERPSRIRSFVEHGICDADLPLIRVLIKGSRTQFILRRGRNWDLRRRGDLTTPLPCFDDWRNTALKEFEECQWTMVPPFFRRGQGGMALHYILPPKVILPFTEMDKMGEPGCFGQVYAVKIHPDQHAFHVTSNTNPLFTVKELFTKDRADFKRKIDVLNRFSGNTHMHLISLLATYEQQNTYFLICLWADFNLLGYWKEKNPEPFKDQETAYWLLEQCQGLADGLASVNRYYEPVEDSISLLGRQTSLLPEHGSSAGIHRPPVVGEGTPAHDKPVLFGRYCNIKPQNILWFPDTSGQNGNGTLKITDFGIADFSTMEGGVYPLGPVVPNSLTYRPPETDIPGAVISPSSDIWALGCICLEFVAWFIDGWKCVEEFQDRRMAPDGAVAGFKTDTFFAVELNKDTGEPRAVVKTAVTEFIVELESQPSCAQFESLLILIWEEMLVVDGRSSPANIAAKLARLVEGHLRPAKAKSYLTLPIFP</sequence>
<dbReference type="SMART" id="SM00220">
    <property type="entry name" value="S_TKc"/>
    <property type="match status" value="1"/>
</dbReference>
<dbReference type="Gene3D" id="1.10.510.10">
    <property type="entry name" value="Transferase(Phosphotransferase) domain 1"/>
    <property type="match status" value="2"/>
</dbReference>
<dbReference type="SUPFAM" id="SSF56112">
    <property type="entry name" value="Protein kinase-like (PK-like)"/>
    <property type="match status" value="2"/>
</dbReference>
<accession>A0AAE0N392</accession>
<feature type="region of interest" description="Disordered" evidence="1">
    <location>
        <begin position="374"/>
        <end position="404"/>
    </location>
</feature>
<dbReference type="SUPFAM" id="SSF50494">
    <property type="entry name" value="Trypsin-like serine proteases"/>
    <property type="match status" value="1"/>
</dbReference>
<comment type="caution">
    <text evidence="3">The sequence shown here is derived from an EMBL/GenBank/DDBJ whole genome shotgun (WGS) entry which is preliminary data.</text>
</comment>
<feature type="domain" description="Protein kinase" evidence="2">
    <location>
        <begin position="1013"/>
        <end position="1353"/>
    </location>
</feature>
<gene>
    <name evidence="3" type="ORF">B0H63DRAFT_565698</name>
</gene>
<organism evidence="3 4">
    <name type="scientific">Podospora didyma</name>
    <dbReference type="NCBI Taxonomy" id="330526"/>
    <lineage>
        <taxon>Eukaryota</taxon>
        <taxon>Fungi</taxon>
        <taxon>Dikarya</taxon>
        <taxon>Ascomycota</taxon>
        <taxon>Pezizomycotina</taxon>
        <taxon>Sordariomycetes</taxon>
        <taxon>Sordariomycetidae</taxon>
        <taxon>Sordariales</taxon>
        <taxon>Podosporaceae</taxon>
        <taxon>Podospora</taxon>
    </lineage>
</organism>
<reference evidence="3" key="1">
    <citation type="journal article" date="2023" name="Mol. Phylogenet. Evol.">
        <title>Genome-scale phylogeny and comparative genomics of the fungal order Sordariales.</title>
        <authorList>
            <person name="Hensen N."/>
            <person name="Bonometti L."/>
            <person name="Westerberg I."/>
            <person name="Brannstrom I.O."/>
            <person name="Guillou S."/>
            <person name="Cros-Aarteil S."/>
            <person name="Calhoun S."/>
            <person name="Haridas S."/>
            <person name="Kuo A."/>
            <person name="Mondo S."/>
            <person name="Pangilinan J."/>
            <person name="Riley R."/>
            <person name="LaButti K."/>
            <person name="Andreopoulos B."/>
            <person name="Lipzen A."/>
            <person name="Chen C."/>
            <person name="Yan M."/>
            <person name="Daum C."/>
            <person name="Ng V."/>
            <person name="Clum A."/>
            <person name="Steindorff A."/>
            <person name="Ohm R.A."/>
            <person name="Martin F."/>
            <person name="Silar P."/>
            <person name="Natvig D.O."/>
            <person name="Lalanne C."/>
            <person name="Gautier V."/>
            <person name="Ament-Velasquez S.L."/>
            <person name="Kruys A."/>
            <person name="Hutchinson M.I."/>
            <person name="Powell A.J."/>
            <person name="Barry K."/>
            <person name="Miller A.N."/>
            <person name="Grigoriev I.V."/>
            <person name="Debuchy R."/>
            <person name="Gladieux P."/>
            <person name="Hiltunen Thoren M."/>
            <person name="Johannesson H."/>
        </authorList>
    </citation>
    <scope>NUCLEOTIDE SEQUENCE</scope>
    <source>
        <strain evidence="3">CBS 232.78</strain>
    </source>
</reference>
<dbReference type="PANTHER" id="PTHR24359:SF37">
    <property type="entry name" value="PROTEIN KINASE DOMAIN-CONTAINING PROTEIN"/>
    <property type="match status" value="1"/>
</dbReference>
<keyword evidence="4" id="KW-1185">Reference proteome</keyword>
<dbReference type="InterPro" id="IPR009003">
    <property type="entry name" value="Peptidase_S1_PA"/>
</dbReference>
<dbReference type="PROSITE" id="PS50011">
    <property type="entry name" value="PROTEIN_KINASE_DOM"/>
    <property type="match status" value="1"/>
</dbReference>
<dbReference type="InterPro" id="IPR011009">
    <property type="entry name" value="Kinase-like_dom_sf"/>
</dbReference>
<dbReference type="Pfam" id="PF00069">
    <property type="entry name" value="Pkinase"/>
    <property type="match status" value="1"/>
</dbReference>
<evidence type="ECO:0000256" key="1">
    <source>
        <dbReference type="SAM" id="MobiDB-lite"/>
    </source>
</evidence>
<protein>
    <recommendedName>
        <fullName evidence="2">Protein kinase domain-containing protein</fullName>
    </recommendedName>
</protein>
<dbReference type="GO" id="GO:0005524">
    <property type="term" value="F:ATP binding"/>
    <property type="evidence" value="ECO:0007669"/>
    <property type="project" value="InterPro"/>
</dbReference>